<evidence type="ECO:0000256" key="2">
    <source>
        <dbReference type="ARBA" id="ARBA00005818"/>
    </source>
</evidence>
<dbReference type="Pfam" id="PF01462">
    <property type="entry name" value="LRRNT"/>
    <property type="match status" value="1"/>
</dbReference>
<dbReference type="Gene3D" id="3.80.10.10">
    <property type="entry name" value="Ribonuclease Inhibitor"/>
    <property type="match status" value="3"/>
</dbReference>
<sequence length="416" mass="48615">MNMGILSQLLTITLLFGVPVFCQYDYEDDYDNEMDNEYPSIFHHIPSIEYAIPYPSTPAQCAKECFCPPTFPLTMYCDNRKLQTIPRIPSHVQQLYLQNNDIEAVPVESFVNATALKEINLSHNKIKSHMIDIGVFGKLSNLVQLHLEHNLLEEIPSPLPRSLERLLLGFNQISRLPSKDLEGLVNMTMLDLCNNHLEDSQLKQTHFSKMKNLMQINLCSNRLQSMPPDLPFSLMHLSLENNSISLIPDNYFQKLPKLTAIRMTHNNLHEVPYNAFNLSNLVELNLGHNKLKQVFYIPRTLQHLYIEDNDMEVINVTLMCPTIDPLNLNHLTYLRVEHNKLTTPISTYAFFCFPHIRSIYYGEQKIDANQQTQLRTPVFQRYLTPEEYEEAEDHEEQDHDHNQRERDDDYFDPYVY</sequence>
<keyword evidence="10" id="KW-0654">Proteoglycan</keyword>
<protein>
    <recommendedName>
        <fullName evidence="15">Osteomodulin</fullName>
    </recommendedName>
    <alternativeName>
        <fullName evidence="17">Keratan sulfate proteoglycan osteomodulin</fullName>
    </alternativeName>
    <alternativeName>
        <fullName evidence="16">Osteoadherin</fullName>
    </alternativeName>
</protein>
<evidence type="ECO:0000256" key="3">
    <source>
        <dbReference type="ARBA" id="ARBA00022525"/>
    </source>
</evidence>
<keyword evidence="4" id="KW-0272">Extracellular matrix</keyword>
<evidence type="ECO:0000256" key="6">
    <source>
        <dbReference type="ARBA" id="ARBA00022641"/>
    </source>
</evidence>
<dbReference type="InterPro" id="IPR050333">
    <property type="entry name" value="SLRP"/>
</dbReference>
<keyword evidence="12" id="KW-0325">Glycoprotein</keyword>
<gene>
    <name evidence="21" type="ORF">PODLI_1B001729</name>
</gene>
<keyword evidence="22" id="KW-1185">Reference proteome</keyword>
<dbReference type="InterPro" id="IPR001611">
    <property type="entry name" value="Leu-rich_rpt"/>
</dbReference>
<dbReference type="PANTHER" id="PTHR45712">
    <property type="entry name" value="AGAP008170-PA"/>
    <property type="match status" value="1"/>
</dbReference>
<comment type="function">
    <text evidence="13">May be implicated in biomineralization processes. Has a function in binding of osteoblasts via the alpha(V)beta(3)-integrin.</text>
</comment>
<dbReference type="Pfam" id="PF13855">
    <property type="entry name" value="LRR_8"/>
    <property type="match status" value="2"/>
</dbReference>
<keyword evidence="7 19" id="KW-0732">Signal</keyword>
<dbReference type="InterPro" id="IPR032675">
    <property type="entry name" value="LRR_dom_sf"/>
</dbReference>
<feature type="region of interest" description="Disordered" evidence="18">
    <location>
        <begin position="387"/>
        <end position="416"/>
    </location>
</feature>
<evidence type="ECO:0000256" key="14">
    <source>
        <dbReference type="ARBA" id="ARBA00065765"/>
    </source>
</evidence>
<accession>A0AA35JYQ1</accession>
<evidence type="ECO:0000256" key="18">
    <source>
        <dbReference type="SAM" id="MobiDB-lite"/>
    </source>
</evidence>
<evidence type="ECO:0000256" key="17">
    <source>
        <dbReference type="ARBA" id="ARBA00083850"/>
    </source>
</evidence>
<name>A0AA35JYQ1_9SAUR</name>
<dbReference type="Proteomes" id="UP001178461">
    <property type="component" value="Chromosome 2"/>
</dbReference>
<dbReference type="EMBL" id="OX395127">
    <property type="protein sequence ID" value="CAI5767173.1"/>
    <property type="molecule type" value="Genomic_DNA"/>
</dbReference>
<feature type="compositionally biased region" description="Basic and acidic residues" evidence="18">
    <location>
        <begin position="396"/>
        <end position="407"/>
    </location>
</feature>
<evidence type="ECO:0000256" key="16">
    <source>
        <dbReference type="ARBA" id="ARBA00077189"/>
    </source>
</evidence>
<feature type="domain" description="LRRNT" evidence="20">
    <location>
        <begin position="60"/>
        <end position="94"/>
    </location>
</feature>
<dbReference type="GO" id="GO:0005615">
    <property type="term" value="C:extracellular space"/>
    <property type="evidence" value="ECO:0007669"/>
    <property type="project" value="TreeGrafter"/>
</dbReference>
<dbReference type="SUPFAM" id="SSF52058">
    <property type="entry name" value="L domain-like"/>
    <property type="match status" value="1"/>
</dbReference>
<evidence type="ECO:0000256" key="9">
    <source>
        <dbReference type="ARBA" id="ARBA00022889"/>
    </source>
</evidence>
<dbReference type="InterPro" id="IPR003591">
    <property type="entry name" value="Leu-rich_rpt_typical-subtyp"/>
</dbReference>
<evidence type="ECO:0000256" key="11">
    <source>
        <dbReference type="ARBA" id="ARBA00023157"/>
    </source>
</evidence>
<evidence type="ECO:0000259" key="20">
    <source>
        <dbReference type="SMART" id="SM00013"/>
    </source>
</evidence>
<dbReference type="SMART" id="SM00013">
    <property type="entry name" value="LRRNT"/>
    <property type="match status" value="1"/>
</dbReference>
<evidence type="ECO:0000256" key="15">
    <source>
        <dbReference type="ARBA" id="ARBA00067218"/>
    </source>
</evidence>
<evidence type="ECO:0000256" key="13">
    <source>
        <dbReference type="ARBA" id="ARBA00060161"/>
    </source>
</evidence>
<evidence type="ECO:0000256" key="5">
    <source>
        <dbReference type="ARBA" id="ARBA00022614"/>
    </source>
</evidence>
<keyword evidence="5" id="KW-0433">Leucine-rich repeat</keyword>
<evidence type="ECO:0000256" key="7">
    <source>
        <dbReference type="ARBA" id="ARBA00022729"/>
    </source>
</evidence>
<evidence type="ECO:0000256" key="10">
    <source>
        <dbReference type="ARBA" id="ARBA00022974"/>
    </source>
</evidence>
<evidence type="ECO:0000256" key="8">
    <source>
        <dbReference type="ARBA" id="ARBA00022737"/>
    </source>
</evidence>
<organism evidence="21 22">
    <name type="scientific">Podarcis lilfordi</name>
    <name type="common">Lilford's wall lizard</name>
    <dbReference type="NCBI Taxonomy" id="74358"/>
    <lineage>
        <taxon>Eukaryota</taxon>
        <taxon>Metazoa</taxon>
        <taxon>Chordata</taxon>
        <taxon>Craniata</taxon>
        <taxon>Vertebrata</taxon>
        <taxon>Euteleostomi</taxon>
        <taxon>Lepidosauria</taxon>
        <taxon>Squamata</taxon>
        <taxon>Bifurcata</taxon>
        <taxon>Unidentata</taxon>
        <taxon>Episquamata</taxon>
        <taxon>Laterata</taxon>
        <taxon>Lacertibaenia</taxon>
        <taxon>Lacertidae</taxon>
        <taxon>Podarcis</taxon>
    </lineage>
</organism>
<comment type="subunit">
    <text evidence="14">Binds the alpha(V)beta(3)-integrin.</text>
</comment>
<keyword evidence="3" id="KW-0964">Secreted</keyword>
<evidence type="ECO:0000313" key="22">
    <source>
        <dbReference type="Proteomes" id="UP001178461"/>
    </source>
</evidence>
<evidence type="ECO:0000256" key="19">
    <source>
        <dbReference type="SAM" id="SignalP"/>
    </source>
</evidence>
<comment type="subcellular location">
    <subcellularLocation>
        <location evidence="1">Secreted</location>
        <location evidence="1">Extracellular space</location>
        <location evidence="1">Extracellular matrix</location>
    </subcellularLocation>
</comment>
<keyword evidence="6" id="KW-0765">Sulfation</keyword>
<keyword evidence="11" id="KW-1015">Disulfide bond</keyword>
<dbReference type="PROSITE" id="PS51450">
    <property type="entry name" value="LRR"/>
    <property type="match status" value="1"/>
</dbReference>
<evidence type="ECO:0000256" key="12">
    <source>
        <dbReference type="ARBA" id="ARBA00023180"/>
    </source>
</evidence>
<dbReference type="AlphaFoldDB" id="A0AA35JYQ1"/>
<feature type="chain" id="PRO_5041212917" description="Osteomodulin" evidence="19">
    <location>
        <begin position="23"/>
        <end position="416"/>
    </location>
</feature>
<feature type="signal peptide" evidence="19">
    <location>
        <begin position="1"/>
        <end position="22"/>
    </location>
</feature>
<dbReference type="InterPro" id="IPR000372">
    <property type="entry name" value="LRRNT"/>
</dbReference>
<comment type="similarity">
    <text evidence="2">Belongs to the small leucine-rich proteoglycan (SLRP) family. SLRP class II subfamily.</text>
</comment>
<evidence type="ECO:0000256" key="4">
    <source>
        <dbReference type="ARBA" id="ARBA00022530"/>
    </source>
</evidence>
<dbReference type="SMART" id="SM00369">
    <property type="entry name" value="LRR_TYP"/>
    <property type="match status" value="8"/>
</dbReference>
<reference evidence="21" key="1">
    <citation type="submission" date="2022-12" db="EMBL/GenBank/DDBJ databases">
        <authorList>
            <person name="Alioto T."/>
            <person name="Alioto T."/>
            <person name="Gomez Garrido J."/>
        </authorList>
    </citation>
    <scope>NUCLEOTIDE SEQUENCE</scope>
</reference>
<dbReference type="GO" id="GO:0007155">
    <property type="term" value="P:cell adhesion"/>
    <property type="evidence" value="ECO:0007669"/>
    <property type="project" value="UniProtKB-KW"/>
</dbReference>
<dbReference type="FunFam" id="3.80.10.10:FF:000455">
    <property type="entry name" value="Osteomodulin"/>
    <property type="match status" value="1"/>
</dbReference>
<evidence type="ECO:0000313" key="21">
    <source>
        <dbReference type="EMBL" id="CAI5767173.1"/>
    </source>
</evidence>
<proteinExistence type="inferred from homology"/>
<dbReference type="PANTHER" id="PTHR45712:SF3">
    <property type="entry name" value="OSTEOMODULIN"/>
    <property type="match status" value="1"/>
</dbReference>
<keyword evidence="9" id="KW-0130">Cell adhesion</keyword>
<evidence type="ECO:0000256" key="1">
    <source>
        <dbReference type="ARBA" id="ARBA00004498"/>
    </source>
</evidence>
<keyword evidence="8" id="KW-0677">Repeat</keyword>